<dbReference type="Proteomes" id="UP001146505">
    <property type="component" value="Unassembled WGS sequence"/>
</dbReference>
<reference evidence="1" key="1">
    <citation type="submission" date="2022-02" db="EMBL/GenBank/DDBJ databases">
        <title>Corynebacterium sp. from urogenital microbiome.</title>
        <authorList>
            <person name="Cappelli E.A."/>
            <person name="Ribeiro T.G."/>
            <person name="Peixe L."/>
        </authorList>
    </citation>
    <scope>NUCLEOTIDE SEQUENCE</scope>
    <source>
        <strain evidence="1">C9Ua_112</strain>
    </source>
</reference>
<comment type="caution">
    <text evidence="1">The sequence shown here is derived from an EMBL/GenBank/DDBJ whole genome shotgun (WGS) entry which is preliminary data.</text>
</comment>
<dbReference type="GeneID" id="301813716"/>
<dbReference type="InterPro" id="IPR016155">
    <property type="entry name" value="Mopterin_synth/thiamin_S_b"/>
</dbReference>
<dbReference type="SUPFAM" id="SSF54285">
    <property type="entry name" value="MoaD/ThiS"/>
    <property type="match status" value="1"/>
</dbReference>
<dbReference type="NCBIfam" id="TIGR01683">
    <property type="entry name" value="thiS"/>
    <property type="match status" value="1"/>
</dbReference>
<dbReference type="InterPro" id="IPR010035">
    <property type="entry name" value="Thi_S"/>
</dbReference>
<dbReference type="Gene3D" id="3.10.20.30">
    <property type="match status" value="1"/>
</dbReference>
<accession>A0A9X3M827</accession>
<dbReference type="AlphaFoldDB" id="A0A9X3M827"/>
<sequence length="72" mass="7253">MNYTVNDEPRSAENAPSVAEVVAAETGREASAAEGAKGVAVAVNRAVVPASDWGRTLDDGDAVDILIAVQGG</sequence>
<evidence type="ECO:0000313" key="1">
    <source>
        <dbReference type="EMBL" id="MCZ9305679.1"/>
    </source>
</evidence>
<organism evidence="1 2">
    <name type="scientific">Corynebacterium macclintockiae</name>
    <dbReference type="NCBI Taxonomy" id="2913501"/>
    <lineage>
        <taxon>Bacteria</taxon>
        <taxon>Bacillati</taxon>
        <taxon>Actinomycetota</taxon>
        <taxon>Actinomycetes</taxon>
        <taxon>Mycobacteriales</taxon>
        <taxon>Corynebacteriaceae</taxon>
        <taxon>Corynebacterium</taxon>
    </lineage>
</organism>
<dbReference type="InterPro" id="IPR012675">
    <property type="entry name" value="Beta-grasp_dom_sf"/>
</dbReference>
<keyword evidence="2" id="KW-1185">Reference proteome</keyword>
<dbReference type="InterPro" id="IPR003749">
    <property type="entry name" value="ThiS/MoaD-like"/>
</dbReference>
<name>A0A9X3M827_9CORY</name>
<proteinExistence type="predicted"/>
<dbReference type="RefSeq" id="WP_034993379.1">
    <property type="nucleotide sequence ID" value="NZ_CP180526.1"/>
</dbReference>
<protein>
    <submittedName>
        <fullName evidence="1">Sulfur carrier protein ThiS</fullName>
    </submittedName>
</protein>
<dbReference type="EMBL" id="JAKMUV010000014">
    <property type="protein sequence ID" value="MCZ9305679.1"/>
    <property type="molecule type" value="Genomic_DNA"/>
</dbReference>
<gene>
    <name evidence="1" type="primary">thiS</name>
    <name evidence="1" type="ORF">L8U58_09120</name>
</gene>
<evidence type="ECO:0000313" key="2">
    <source>
        <dbReference type="Proteomes" id="UP001146505"/>
    </source>
</evidence>
<dbReference type="Pfam" id="PF02597">
    <property type="entry name" value="ThiS"/>
    <property type="match status" value="1"/>
</dbReference>